<dbReference type="InterPro" id="IPR045336">
    <property type="entry name" value="MmgE_PrpD_N"/>
</dbReference>
<protein>
    <submittedName>
        <fullName evidence="4">MmgE/PrpD family protein</fullName>
    </submittedName>
</protein>
<evidence type="ECO:0000313" key="5">
    <source>
        <dbReference type="Proteomes" id="UP000635142"/>
    </source>
</evidence>
<dbReference type="InterPro" id="IPR042183">
    <property type="entry name" value="MmgE/PrpD_sf_1"/>
</dbReference>
<accession>A0A927D4N0</accession>
<organism evidence="4 5">
    <name type="scientific">Sulfitobacter aestuariivivens</name>
    <dbReference type="NCBI Taxonomy" id="2766981"/>
    <lineage>
        <taxon>Bacteria</taxon>
        <taxon>Pseudomonadati</taxon>
        <taxon>Pseudomonadota</taxon>
        <taxon>Alphaproteobacteria</taxon>
        <taxon>Rhodobacterales</taxon>
        <taxon>Roseobacteraceae</taxon>
        <taxon>Sulfitobacter</taxon>
    </lineage>
</organism>
<comment type="caution">
    <text evidence="4">The sequence shown here is derived from an EMBL/GenBank/DDBJ whole genome shotgun (WGS) entry which is preliminary data.</text>
</comment>
<reference evidence="4" key="1">
    <citation type="submission" date="2020-08" db="EMBL/GenBank/DDBJ databases">
        <title>Sulfitobacter aestuariivivens sp. nov., isolated from a tidal flat.</title>
        <authorList>
            <person name="Park S."/>
            <person name="Yoon J.-H."/>
        </authorList>
    </citation>
    <scope>NUCLEOTIDE SEQUENCE</scope>
    <source>
        <strain evidence="4">TSTF-M16</strain>
    </source>
</reference>
<name>A0A927D4N0_9RHOB</name>
<dbReference type="PANTHER" id="PTHR16943:SF8">
    <property type="entry name" value="2-METHYLCITRATE DEHYDRATASE"/>
    <property type="match status" value="1"/>
</dbReference>
<proteinExistence type="inferred from homology"/>
<dbReference type="Gene3D" id="1.10.4100.10">
    <property type="entry name" value="2-methylcitrate dehydratase PrpD"/>
    <property type="match status" value="1"/>
</dbReference>
<feature type="domain" description="MmgE/PrpD C-terminal" evidence="3">
    <location>
        <begin position="256"/>
        <end position="363"/>
    </location>
</feature>
<dbReference type="AlphaFoldDB" id="A0A927D4N0"/>
<keyword evidence="5" id="KW-1185">Reference proteome</keyword>
<evidence type="ECO:0000256" key="1">
    <source>
        <dbReference type="ARBA" id="ARBA00006174"/>
    </source>
</evidence>
<feature type="domain" description="MmgE/PrpD N-terminal" evidence="2">
    <location>
        <begin position="15"/>
        <end position="235"/>
    </location>
</feature>
<dbReference type="GO" id="GO:0016829">
    <property type="term" value="F:lyase activity"/>
    <property type="evidence" value="ECO:0007669"/>
    <property type="project" value="InterPro"/>
</dbReference>
<dbReference type="Gene3D" id="3.30.1330.120">
    <property type="entry name" value="2-methylcitrate dehydratase PrpD"/>
    <property type="match status" value="1"/>
</dbReference>
<evidence type="ECO:0000259" key="2">
    <source>
        <dbReference type="Pfam" id="PF03972"/>
    </source>
</evidence>
<dbReference type="InterPro" id="IPR005656">
    <property type="entry name" value="MmgE_PrpD"/>
</dbReference>
<dbReference type="Pfam" id="PF19305">
    <property type="entry name" value="MmgE_PrpD_C"/>
    <property type="match status" value="1"/>
</dbReference>
<dbReference type="InterPro" id="IPR042188">
    <property type="entry name" value="MmgE/PrpD_sf_2"/>
</dbReference>
<dbReference type="SUPFAM" id="SSF103378">
    <property type="entry name" value="2-methylcitrate dehydratase PrpD"/>
    <property type="match status" value="1"/>
</dbReference>
<dbReference type="PANTHER" id="PTHR16943">
    <property type="entry name" value="2-METHYLCITRATE DEHYDRATASE-RELATED"/>
    <property type="match status" value="1"/>
</dbReference>
<dbReference type="RefSeq" id="WP_191074145.1">
    <property type="nucleotide sequence ID" value="NZ_JACTAG010000001.1"/>
</dbReference>
<sequence>MTITDQLITFARVTPPTDALTMMRLSLFDWAACGLAGRAEQERSDFISASLAQGQGPATVFGGGKAPPATAALVNGTLSHALDYDDTHFAHIGHPSVAVLPAVLALAEEVGATMEEVVAAGTIGIEASVLTGLWLGRDHYQIGYHQTATAGAFGATLATARLLGLSDGEMRHALGLCASMASGLKAQFGTMGKPLNAGLAARTGVEATLWAQAGMTAARDGMAGPLGFGDTHHGANENVRPGKGTWHITSISHKFHACCHGLHATLEAIGDLRLDAESVSKLHIRTHPRWMTVCNIPGPKTGLAAKFSFAQTAAMALLGHDTASIAQFTDAITRDNDIRKLRSKVQVTADERLSETQAEVSITRENGAMQRLKHDLMAPMALEARAAKLGAKAVSLVGDATADSLWQAAQGDCLRDLTDQLLRS</sequence>
<evidence type="ECO:0000259" key="3">
    <source>
        <dbReference type="Pfam" id="PF19305"/>
    </source>
</evidence>
<dbReference type="InterPro" id="IPR036148">
    <property type="entry name" value="MmgE/PrpD_sf"/>
</dbReference>
<gene>
    <name evidence="4" type="ORF">H9Q16_04440</name>
</gene>
<comment type="similarity">
    <text evidence="1">Belongs to the PrpD family.</text>
</comment>
<dbReference type="EMBL" id="JACTAG010000001">
    <property type="protein sequence ID" value="MBD3663162.1"/>
    <property type="molecule type" value="Genomic_DNA"/>
</dbReference>
<evidence type="ECO:0000313" key="4">
    <source>
        <dbReference type="EMBL" id="MBD3663162.1"/>
    </source>
</evidence>
<dbReference type="Pfam" id="PF03972">
    <property type="entry name" value="MmgE_PrpD_N"/>
    <property type="match status" value="1"/>
</dbReference>
<dbReference type="InterPro" id="IPR045337">
    <property type="entry name" value="MmgE_PrpD_C"/>
</dbReference>
<dbReference type="Proteomes" id="UP000635142">
    <property type="component" value="Unassembled WGS sequence"/>
</dbReference>